<protein>
    <submittedName>
        <fullName evidence="1">Uncharacterized protein</fullName>
    </submittedName>
</protein>
<dbReference type="Proteomes" id="UP000807504">
    <property type="component" value="Unassembled WGS sequence"/>
</dbReference>
<gene>
    <name evidence="1" type="ORF">HNY73_011823</name>
</gene>
<reference evidence="1" key="2">
    <citation type="submission" date="2020-06" db="EMBL/GenBank/DDBJ databases">
        <authorList>
            <person name="Sheffer M."/>
        </authorList>
    </citation>
    <scope>NUCLEOTIDE SEQUENCE</scope>
</reference>
<name>A0A8T0EXH0_ARGBR</name>
<comment type="caution">
    <text evidence="1">The sequence shown here is derived from an EMBL/GenBank/DDBJ whole genome shotgun (WGS) entry which is preliminary data.</text>
</comment>
<organism evidence="1 2">
    <name type="scientific">Argiope bruennichi</name>
    <name type="common">Wasp spider</name>
    <name type="synonym">Aranea bruennichi</name>
    <dbReference type="NCBI Taxonomy" id="94029"/>
    <lineage>
        <taxon>Eukaryota</taxon>
        <taxon>Metazoa</taxon>
        <taxon>Ecdysozoa</taxon>
        <taxon>Arthropoda</taxon>
        <taxon>Chelicerata</taxon>
        <taxon>Arachnida</taxon>
        <taxon>Araneae</taxon>
        <taxon>Araneomorphae</taxon>
        <taxon>Entelegynae</taxon>
        <taxon>Araneoidea</taxon>
        <taxon>Araneidae</taxon>
        <taxon>Argiope</taxon>
    </lineage>
</organism>
<sequence length="79" mass="9005">MGEERKNIHSLQTMVRQPINVQYSTISRLCGQFRHTARVDGLDVIRLPPLLLILADTCYNTGLAKGERALSLPRKRYLP</sequence>
<keyword evidence="2" id="KW-1185">Reference proteome</keyword>
<evidence type="ECO:0000313" key="2">
    <source>
        <dbReference type="Proteomes" id="UP000807504"/>
    </source>
</evidence>
<proteinExistence type="predicted"/>
<accession>A0A8T0EXH0</accession>
<evidence type="ECO:0000313" key="1">
    <source>
        <dbReference type="EMBL" id="KAF8781429.1"/>
    </source>
</evidence>
<reference evidence="1" key="1">
    <citation type="journal article" date="2020" name="bioRxiv">
        <title>Chromosome-level reference genome of the European wasp spider Argiope bruennichi: a resource for studies on range expansion and evolutionary adaptation.</title>
        <authorList>
            <person name="Sheffer M.M."/>
            <person name="Hoppe A."/>
            <person name="Krehenwinkel H."/>
            <person name="Uhl G."/>
            <person name="Kuss A.W."/>
            <person name="Jensen L."/>
            <person name="Jensen C."/>
            <person name="Gillespie R.G."/>
            <person name="Hoff K.J."/>
            <person name="Prost S."/>
        </authorList>
    </citation>
    <scope>NUCLEOTIDE SEQUENCE</scope>
</reference>
<dbReference type="AlphaFoldDB" id="A0A8T0EXH0"/>
<dbReference type="EMBL" id="JABXBU010001863">
    <property type="protein sequence ID" value="KAF8781429.1"/>
    <property type="molecule type" value="Genomic_DNA"/>
</dbReference>